<evidence type="ECO:0000313" key="9">
    <source>
        <dbReference type="Proteomes" id="UP001165740"/>
    </source>
</evidence>
<dbReference type="GO" id="GO:0005524">
    <property type="term" value="F:ATP binding"/>
    <property type="evidence" value="ECO:0007669"/>
    <property type="project" value="InterPro"/>
</dbReference>
<dbReference type="Gene3D" id="3.40.50.300">
    <property type="entry name" value="P-loop containing nucleotide triphosphate hydrolases"/>
    <property type="match status" value="1"/>
</dbReference>
<evidence type="ECO:0000313" key="12">
    <source>
        <dbReference type="RefSeq" id="XP_055900824.1"/>
    </source>
</evidence>
<keyword evidence="3" id="KW-0539">Nucleus</keyword>
<evidence type="ECO:0000256" key="3">
    <source>
        <dbReference type="ARBA" id="ARBA00023242"/>
    </source>
</evidence>
<dbReference type="Pfam" id="PF00176">
    <property type="entry name" value="SNF2-rel_dom"/>
    <property type="match status" value="1"/>
</dbReference>
<proteinExistence type="inferred from homology"/>
<feature type="region of interest" description="Disordered" evidence="5">
    <location>
        <begin position="723"/>
        <end position="751"/>
    </location>
</feature>
<keyword evidence="2" id="KW-0378">Hydrolase</keyword>
<dbReference type="Pfam" id="PF07443">
    <property type="entry name" value="HARP"/>
    <property type="match status" value="1"/>
</dbReference>
<dbReference type="CDD" id="cd18010">
    <property type="entry name" value="DEXHc_HARP_SMARCAL1"/>
    <property type="match status" value="1"/>
</dbReference>
<dbReference type="InterPro" id="IPR038718">
    <property type="entry name" value="SNF2-like_sf"/>
</dbReference>
<evidence type="ECO:0000259" key="8">
    <source>
        <dbReference type="PROSITE" id="PS51467"/>
    </source>
</evidence>
<dbReference type="PROSITE" id="PS51467">
    <property type="entry name" value="HARP"/>
    <property type="match status" value="1"/>
</dbReference>
<dbReference type="SMART" id="SM00487">
    <property type="entry name" value="DEXDc"/>
    <property type="match status" value="1"/>
</dbReference>
<dbReference type="InterPro" id="IPR014001">
    <property type="entry name" value="Helicase_ATP-bd"/>
</dbReference>
<feature type="domain" description="Helicase C-terminal" evidence="7">
    <location>
        <begin position="521"/>
        <end position="693"/>
    </location>
</feature>
<dbReference type="RefSeq" id="XP_055900824.1">
    <property type="nucleotide sequence ID" value="XM_056044849.1"/>
</dbReference>
<dbReference type="Proteomes" id="UP001165740">
    <property type="component" value="Chromosome 1"/>
</dbReference>
<dbReference type="FunFam" id="3.40.50.300:FF:003021">
    <property type="entry name" value="Uncharacterized protein (Fragment)"/>
    <property type="match status" value="1"/>
</dbReference>
<comment type="similarity">
    <text evidence="4">Belongs to the SNF2/RAD54 helicase family. SMARCAL1 subfamily.</text>
</comment>
<accession>A0A9W3BN36</accession>
<evidence type="ECO:0000256" key="5">
    <source>
        <dbReference type="SAM" id="MobiDB-lite"/>
    </source>
</evidence>
<dbReference type="PANTHER" id="PTHR45766:SF6">
    <property type="entry name" value="SWI_SNF-RELATED MATRIX-ASSOCIATED ACTIN-DEPENDENT REGULATOR OF CHROMATIN SUBFAMILY A-LIKE PROTEIN 1"/>
    <property type="match status" value="1"/>
</dbReference>
<dbReference type="AlphaFoldDB" id="A0A9W3BN36"/>
<dbReference type="PROSITE" id="PS51194">
    <property type="entry name" value="HELICASE_CTER"/>
    <property type="match status" value="1"/>
</dbReference>
<name>A0A9W3BN36_BIOGL</name>
<dbReference type="InterPro" id="IPR027417">
    <property type="entry name" value="P-loop_NTPase"/>
</dbReference>
<comment type="subcellular location">
    <subcellularLocation>
        <location evidence="1">Nucleus</location>
    </subcellularLocation>
</comment>
<dbReference type="CDD" id="cd18793">
    <property type="entry name" value="SF2_C_SNF"/>
    <property type="match status" value="1"/>
</dbReference>
<dbReference type="SUPFAM" id="SSF52540">
    <property type="entry name" value="P-loop containing nucleoside triphosphate hydrolases"/>
    <property type="match status" value="2"/>
</dbReference>
<feature type="domain" description="HARP" evidence="8">
    <location>
        <begin position="145"/>
        <end position="217"/>
    </location>
</feature>
<dbReference type="GO" id="GO:0016787">
    <property type="term" value="F:hydrolase activity"/>
    <property type="evidence" value="ECO:0007669"/>
    <property type="project" value="UniProtKB-KW"/>
</dbReference>
<dbReference type="GO" id="GO:0043596">
    <property type="term" value="C:nuclear replication fork"/>
    <property type="evidence" value="ECO:0007669"/>
    <property type="project" value="TreeGrafter"/>
</dbReference>
<organism evidence="9 10">
    <name type="scientific">Biomphalaria glabrata</name>
    <name type="common">Bloodfluke planorb</name>
    <name type="synonym">Freshwater snail</name>
    <dbReference type="NCBI Taxonomy" id="6526"/>
    <lineage>
        <taxon>Eukaryota</taxon>
        <taxon>Metazoa</taxon>
        <taxon>Spiralia</taxon>
        <taxon>Lophotrochozoa</taxon>
        <taxon>Mollusca</taxon>
        <taxon>Gastropoda</taxon>
        <taxon>Heterobranchia</taxon>
        <taxon>Euthyneura</taxon>
        <taxon>Panpulmonata</taxon>
        <taxon>Hygrophila</taxon>
        <taxon>Lymnaeoidea</taxon>
        <taxon>Planorbidae</taxon>
        <taxon>Biomphalaria</taxon>
    </lineage>
</organism>
<evidence type="ECO:0000256" key="2">
    <source>
        <dbReference type="ARBA" id="ARBA00022801"/>
    </source>
</evidence>
<evidence type="ECO:0000313" key="10">
    <source>
        <dbReference type="RefSeq" id="XP_055900813.1"/>
    </source>
</evidence>
<sequence length="820" mass="92597">MNGQGLTLEQRQRIEENKRKALSKLAEKRSPTKLSITQTVSKVDTEVTVKVKVTSDFIGSVEVKAKPSSSSNLTVLNTKHSSCNETENVMKQFPASNISKQSNVYQNSTTAESHSTVNSGVWTSKSAAAAEKSSVSTKVAFLGLPQAHMKGKCVLINNNYFSVEIGYHGALVEYFKQFKTKVYDKNSKTWSFKLEEYDSFMKGVTNFKPDIEIEALPKWILDAFHPQRCLADTAIAEADLKNVDEILVQTLMPFQRQGVNCAIHHKGRILIADDMGLGKTLQAICIAAYYKMEWPLLVVSPSSVRFDWSQQIRKWLPSVSDINVVETGKDSAVSGLVNIISYDLLSKKIVELKKQMFRVIIMDECHFLKNSKAVRTVAAMPLLKTAKRVVLLSGTPALSRPSELFSQIIAICPDVFKFHDYGLRYCNAKQMPWGWDYSGSSHMQELQLFLEKKIMIRRMKKDVLSQLPSKTRHLVFLDPHSVKKCKMLNGVSKVMTTLKGQERREMLLQYFHETCRVKLNSVKQYLLDLIESDKKFLIFAHHTEMLDCIEECLTIKSSQSKYIRIDGKTPSEQRSFFCKKFQTDSSYRVAILSITAANAGLNLCAASLVVFAELFWNPGILVQAEDRVHRIGQEDSVCIQYLVAKGTADDYIWPLIQDKLNILSKVGLAKDDFSSADKTFVADSSQLKILNLFKSDFINESQEETKNIETLLTESQSTLLATPKKRLNPKSQYSPIQKRSPFKSQDKEVSPVKRQTSLTSFFGSTPPKKIQRVELTQKETQSTWEESCPLDSLSGTIKNGVTSSQEDVITLEDVNWDEDL</sequence>
<evidence type="ECO:0000259" key="7">
    <source>
        <dbReference type="PROSITE" id="PS51194"/>
    </source>
</evidence>
<dbReference type="PANTHER" id="PTHR45766">
    <property type="entry name" value="DNA ANNEALING HELICASE AND ENDONUCLEASE ZRANB3 FAMILY MEMBER"/>
    <property type="match status" value="1"/>
</dbReference>
<dbReference type="GeneID" id="106052337"/>
<reference evidence="10 11" key="1">
    <citation type="submission" date="2025-04" db="UniProtKB">
        <authorList>
            <consortium name="RefSeq"/>
        </authorList>
    </citation>
    <scope>IDENTIFICATION</scope>
</reference>
<dbReference type="OMA" id="SKMFPNY"/>
<dbReference type="SMART" id="SM00490">
    <property type="entry name" value="HELICc"/>
    <property type="match status" value="1"/>
</dbReference>
<evidence type="ECO:0000256" key="1">
    <source>
        <dbReference type="ARBA" id="ARBA00004123"/>
    </source>
</evidence>
<dbReference type="Pfam" id="PF00271">
    <property type="entry name" value="Helicase_C"/>
    <property type="match status" value="1"/>
</dbReference>
<dbReference type="RefSeq" id="XP_055900813.1">
    <property type="nucleotide sequence ID" value="XM_056044838.1"/>
</dbReference>
<dbReference type="GO" id="GO:0031297">
    <property type="term" value="P:replication fork processing"/>
    <property type="evidence" value="ECO:0007669"/>
    <property type="project" value="TreeGrafter"/>
</dbReference>
<evidence type="ECO:0000313" key="11">
    <source>
        <dbReference type="RefSeq" id="XP_055900817.1"/>
    </source>
</evidence>
<protein>
    <submittedName>
        <fullName evidence="10 11">SWI/SNF-related matrix-associated actin-dependent regulator of chromatin subfamily A-like protein 1</fullName>
    </submittedName>
</protein>
<evidence type="ECO:0000259" key="6">
    <source>
        <dbReference type="PROSITE" id="PS51192"/>
    </source>
</evidence>
<dbReference type="RefSeq" id="XP_055900817.1">
    <property type="nucleotide sequence ID" value="XM_056044842.1"/>
</dbReference>
<gene>
    <name evidence="10 11 12" type="primary">LOC106052337</name>
</gene>
<feature type="domain" description="Helicase ATP-binding" evidence="6">
    <location>
        <begin position="260"/>
        <end position="414"/>
    </location>
</feature>
<dbReference type="InterPro" id="IPR001650">
    <property type="entry name" value="Helicase_C-like"/>
</dbReference>
<dbReference type="Gene3D" id="3.40.50.10810">
    <property type="entry name" value="Tandem AAA-ATPase domain"/>
    <property type="match status" value="1"/>
</dbReference>
<dbReference type="InterPro" id="IPR010003">
    <property type="entry name" value="HARP_dom"/>
</dbReference>
<evidence type="ECO:0000256" key="4">
    <source>
        <dbReference type="PROSITE-ProRule" id="PRU00800"/>
    </source>
</evidence>
<dbReference type="PROSITE" id="PS51192">
    <property type="entry name" value="HELICASE_ATP_BIND_1"/>
    <property type="match status" value="1"/>
</dbReference>
<dbReference type="InterPro" id="IPR000330">
    <property type="entry name" value="SNF2_N"/>
</dbReference>
<dbReference type="OrthoDB" id="2801544at2759"/>
<keyword evidence="9" id="KW-1185">Reference proteome</keyword>
<dbReference type="GO" id="GO:0006281">
    <property type="term" value="P:DNA repair"/>
    <property type="evidence" value="ECO:0007669"/>
    <property type="project" value="TreeGrafter"/>
</dbReference>
<dbReference type="InterPro" id="IPR049730">
    <property type="entry name" value="SNF2/RAD54-like_C"/>
</dbReference>